<name>A0A9K3Q252_9STRA</name>
<accession>A0A9K3Q252</accession>
<dbReference type="Proteomes" id="UP000693970">
    <property type="component" value="Unassembled WGS sequence"/>
</dbReference>
<evidence type="ECO:0000256" key="1">
    <source>
        <dbReference type="SAM" id="Phobius"/>
    </source>
</evidence>
<gene>
    <name evidence="3" type="ORF">IV203_030869</name>
</gene>
<dbReference type="AlphaFoldDB" id="A0A9K3Q252"/>
<organism evidence="3 4">
    <name type="scientific">Nitzschia inconspicua</name>
    <dbReference type="NCBI Taxonomy" id="303405"/>
    <lineage>
        <taxon>Eukaryota</taxon>
        <taxon>Sar</taxon>
        <taxon>Stramenopiles</taxon>
        <taxon>Ochrophyta</taxon>
        <taxon>Bacillariophyta</taxon>
        <taxon>Bacillariophyceae</taxon>
        <taxon>Bacillariophycidae</taxon>
        <taxon>Bacillariales</taxon>
        <taxon>Bacillariaceae</taxon>
        <taxon>Nitzschia</taxon>
    </lineage>
</organism>
<sequence>MPSRQQSLLWMEIVSLSFILLQFVVLSEAAPTVTLTSKNTYTVRGATAEALKASIYNNQRQRYSINNNHNNNDEPLPPPVVRMEDLPIHDQKWQSLNSDVEFIPAEGIDPKLFRRFLEDANSDTDGTTDSSHTGMTAQMASIYNIESFAYGGEEYDEYQQAWRLLGFIIDCNPMVDDDYYAGGSGDKGTEDGCARYVLWAAYVDLEYQGGGIGEYQYYNRFTKQWDTSPCEYSGSSRCAKMDCHLENTHFSLLGFFKHKSYDDWMEQLFKHEGICVWTDEEYAFMKPAREAWPQGCIDSSYTTSGGTSIYYDVKPKQGGDITIGLYTDTQCTREYDNSDSSITVENVLGNFLLNNGGSRDDNNNYDFSSDSLEDSLSRWNSAFGVFHQCQPCVAYDLENTDGSKYTNDDGGGGGGGGNMFDCYDDADYTNVNQCMKFMAKTTMNTATFRDMSMGRYQGTLVSTPLAGFEGKKSWRRESFSNKMTYVFLFVSAIVFIYGLVYFIRVKNATNYQPTFGWNVKEPLVFT</sequence>
<dbReference type="OrthoDB" id="42797at2759"/>
<comment type="caution">
    <text evidence="3">The sequence shown here is derived from an EMBL/GenBank/DDBJ whole genome shotgun (WGS) entry which is preliminary data.</text>
</comment>
<keyword evidence="1" id="KW-0812">Transmembrane</keyword>
<evidence type="ECO:0000256" key="2">
    <source>
        <dbReference type="SAM" id="SignalP"/>
    </source>
</evidence>
<reference evidence="3" key="1">
    <citation type="journal article" date="2021" name="Sci. Rep.">
        <title>Diploid genomic architecture of Nitzschia inconspicua, an elite biomass production diatom.</title>
        <authorList>
            <person name="Oliver A."/>
            <person name="Podell S."/>
            <person name="Pinowska A."/>
            <person name="Traller J.C."/>
            <person name="Smith S.R."/>
            <person name="McClure R."/>
            <person name="Beliaev A."/>
            <person name="Bohutskyi P."/>
            <person name="Hill E.A."/>
            <person name="Rabines A."/>
            <person name="Zheng H."/>
            <person name="Allen L.Z."/>
            <person name="Kuo A."/>
            <person name="Grigoriev I.V."/>
            <person name="Allen A.E."/>
            <person name="Hazlebeck D."/>
            <person name="Allen E.E."/>
        </authorList>
    </citation>
    <scope>NUCLEOTIDE SEQUENCE</scope>
    <source>
        <strain evidence="3">Hildebrandi</strain>
    </source>
</reference>
<protein>
    <submittedName>
        <fullName evidence="3">Uncharacterized protein</fullName>
    </submittedName>
</protein>
<feature type="transmembrane region" description="Helical" evidence="1">
    <location>
        <begin position="483"/>
        <end position="503"/>
    </location>
</feature>
<feature type="signal peptide" evidence="2">
    <location>
        <begin position="1"/>
        <end position="29"/>
    </location>
</feature>
<reference evidence="3" key="2">
    <citation type="submission" date="2021-04" db="EMBL/GenBank/DDBJ databases">
        <authorList>
            <person name="Podell S."/>
        </authorList>
    </citation>
    <scope>NUCLEOTIDE SEQUENCE</scope>
    <source>
        <strain evidence="3">Hildebrandi</strain>
    </source>
</reference>
<feature type="chain" id="PRO_5039910084" evidence="2">
    <location>
        <begin position="30"/>
        <end position="526"/>
    </location>
</feature>
<keyword evidence="4" id="KW-1185">Reference proteome</keyword>
<keyword evidence="1" id="KW-0472">Membrane</keyword>
<proteinExistence type="predicted"/>
<evidence type="ECO:0000313" key="4">
    <source>
        <dbReference type="Proteomes" id="UP000693970"/>
    </source>
</evidence>
<keyword evidence="1" id="KW-1133">Transmembrane helix</keyword>
<dbReference type="EMBL" id="JAGRRH010000006">
    <property type="protein sequence ID" value="KAG7368126.1"/>
    <property type="molecule type" value="Genomic_DNA"/>
</dbReference>
<keyword evidence="2" id="KW-0732">Signal</keyword>
<evidence type="ECO:0000313" key="3">
    <source>
        <dbReference type="EMBL" id="KAG7368126.1"/>
    </source>
</evidence>